<feature type="transmembrane region" description="Helical" evidence="1">
    <location>
        <begin position="142"/>
        <end position="164"/>
    </location>
</feature>
<feature type="transmembrane region" description="Helical" evidence="1">
    <location>
        <begin position="6"/>
        <end position="22"/>
    </location>
</feature>
<sequence>MEGYIQMALGISVSIIIYLLGYKQTIGAKKERIKAANSEIEKILIRRIVNDNYNLNVLDIIRLTQGKARDFMVRVEDLLNTNEILNALYTRIIESDFITKEQRENTLSILRPLLEDVYDDFGGGRRVRVKVKDIFLNKQGSISIQPVITVAMAIVASLLGSIISNPSILKGDLLDINFNLLSIPLIGSLLGISFISLLKRFKESQQEVTISSTSRTIEEALNFEKEVAEVISRKTYTALPMERNKEYDFFIHNNEKKIIIEVKLWKRGPNIGMLKRTIERLKDAVVNENATEGIIVIKLPFKFDEKLIESNIKIMTLDQLKKYL</sequence>
<evidence type="ECO:0000313" key="3">
    <source>
        <dbReference type="Proteomes" id="UP000317944"/>
    </source>
</evidence>
<dbReference type="EMBL" id="SADV01000042">
    <property type="protein sequence ID" value="TQR26827.1"/>
    <property type="molecule type" value="Genomic_DNA"/>
</dbReference>
<gene>
    <name evidence="2" type="ORF">C7Y47_24130</name>
</gene>
<proteinExistence type="predicted"/>
<accession>A0A544U7B5</accession>
<dbReference type="Proteomes" id="UP000317944">
    <property type="component" value="Unassembled WGS sequence"/>
</dbReference>
<dbReference type="RefSeq" id="WP_142511064.1">
    <property type="nucleotide sequence ID" value="NZ_SADV01000042.1"/>
</dbReference>
<evidence type="ECO:0000313" key="2">
    <source>
        <dbReference type="EMBL" id="TQR26827.1"/>
    </source>
</evidence>
<evidence type="ECO:0000256" key="1">
    <source>
        <dbReference type="SAM" id="Phobius"/>
    </source>
</evidence>
<reference evidence="2 3" key="1">
    <citation type="submission" date="2018-03" db="EMBL/GenBank/DDBJ databases">
        <title>Aerobic endospore-forming bacteria genome sequencing and assembly.</title>
        <authorList>
            <person name="Cavalcante D.A."/>
            <person name="Driks A."/>
            <person name="Putonti C."/>
            <person name="De-Souza M.T."/>
        </authorList>
    </citation>
    <scope>NUCLEOTIDE SEQUENCE [LARGE SCALE GENOMIC DNA]</scope>
    <source>
        <strain evidence="2 3">SDF0037</strain>
    </source>
</reference>
<dbReference type="AlphaFoldDB" id="A0A544U7B5"/>
<keyword evidence="1" id="KW-1133">Transmembrane helix</keyword>
<keyword evidence="1" id="KW-0472">Membrane</keyword>
<feature type="transmembrane region" description="Helical" evidence="1">
    <location>
        <begin position="176"/>
        <end position="198"/>
    </location>
</feature>
<organism evidence="2 3">
    <name type="scientific">Lysinibacillus sphaericus</name>
    <name type="common">Bacillus sphaericus</name>
    <dbReference type="NCBI Taxonomy" id="1421"/>
    <lineage>
        <taxon>Bacteria</taxon>
        <taxon>Bacillati</taxon>
        <taxon>Bacillota</taxon>
        <taxon>Bacilli</taxon>
        <taxon>Bacillales</taxon>
        <taxon>Bacillaceae</taxon>
        <taxon>Lysinibacillus</taxon>
    </lineage>
</organism>
<name>A0A544U7B5_LYSSH</name>
<dbReference type="OrthoDB" id="9255828at2"/>
<comment type="caution">
    <text evidence="2">The sequence shown here is derived from an EMBL/GenBank/DDBJ whole genome shotgun (WGS) entry which is preliminary data.</text>
</comment>
<protein>
    <submittedName>
        <fullName evidence="2">Uncharacterized protein</fullName>
    </submittedName>
</protein>
<keyword evidence="1" id="KW-0812">Transmembrane</keyword>